<organism evidence="2 3">
    <name type="scientific">Ophiocordyceps australis</name>
    <dbReference type="NCBI Taxonomy" id="1399860"/>
    <lineage>
        <taxon>Eukaryota</taxon>
        <taxon>Fungi</taxon>
        <taxon>Dikarya</taxon>
        <taxon>Ascomycota</taxon>
        <taxon>Pezizomycotina</taxon>
        <taxon>Sordariomycetes</taxon>
        <taxon>Hypocreomycetidae</taxon>
        <taxon>Hypocreales</taxon>
        <taxon>Ophiocordycipitaceae</taxon>
        <taxon>Ophiocordyceps</taxon>
    </lineage>
</organism>
<evidence type="ECO:0000256" key="1">
    <source>
        <dbReference type="SAM" id="MobiDB-lite"/>
    </source>
</evidence>
<evidence type="ECO:0008006" key="4">
    <source>
        <dbReference type="Google" id="ProtNLM"/>
    </source>
</evidence>
<feature type="compositionally biased region" description="Basic residues" evidence="1">
    <location>
        <begin position="386"/>
        <end position="395"/>
    </location>
</feature>
<evidence type="ECO:0000313" key="3">
    <source>
        <dbReference type="Proteomes" id="UP000224854"/>
    </source>
</evidence>
<evidence type="ECO:0000313" key="2">
    <source>
        <dbReference type="EMBL" id="PHH70402.1"/>
    </source>
</evidence>
<feature type="compositionally biased region" description="Low complexity" evidence="1">
    <location>
        <begin position="28"/>
        <end position="49"/>
    </location>
</feature>
<protein>
    <recommendedName>
        <fullName evidence="4">DUF2406 domain-containing protein</fullName>
    </recommendedName>
</protein>
<gene>
    <name evidence="2" type="ORF">CDD82_7157</name>
</gene>
<dbReference type="SUPFAM" id="SSF81995">
    <property type="entry name" value="beta-sandwich domain of Sec23/24"/>
    <property type="match status" value="1"/>
</dbReference>
<dbReference type="OrthoDB" id="5330253at2759"/>
<proteinExistence type="predicted"/>
<dbReference type="PANTHER" id="PTHR28186">
    <property type="entry name" value="MEIOTICALLY UP-REGULATED GENE 9 PROTEIN"/>
    <property type="match status" value="1"/>
</dbReference>
<accession>A0A2C5YST8</accession>
<feature type="region of interest" description="Disordered" evidence="1">
    <location>
        <begin position="1"/>
        <end position="101"/>
    </location>
</feature>
<dbReference type="EMBL" id="NJEU01000802">
    <property type="protein sequence ID" value="PHH70402.1"/>
    <property type="molecule type" value="Genomic_DNA"/>
</dbReference>
<comment type="caution">
    <text evidence="2">The sequence shown here is derived from an EMBL/GenBank/DDBJ whole genome shotgun (WGS) entry which is preliminary data.</text>
</comment>
<dbReference type="PANTHER" id="PTHR28186:SF1">
    <property type="entry name" value="MEIOTICALLY UP-REGULATED GENE 9 PROTEIN"/>
    <property type="match status" value="1"/>
</dbReference>
<dbReference type="Pfam" id="PF10295">
    <property type="entry name" value="DUF2406"/>
    <property type="match status" value="1"/>
</dbReference>
<keyword evidence="3" id="KW-1185">Reference proteome</keyword>
<dbReference type="AlphaFoldDB" id="A0A2C5YST8"/>
<feature type="compositionally biased region" description="Polar residues" evidence="1">
    <location>
        <begin position="61"/>
        <end position="76"/>
    </location>
</feature>
<name>A0A2C5YST8_9HYPO</name>
<feature type="compositionally biased region" description="Polar residues" evidence="1">
    <location>
        <begin position="277"/>
        <end position="288"/>
    </location>
</feature>
<feature type="region of interest" description="Disordered" evidence="1">
    <location>
        <begin position="275"/>
        <end position="395"/>
    </location>
</feature>
<feature type="compositionally biased region" description="Polar residues" evidence="1">
    <location>
        <begin position="295"/>
        <end position="306"/>
    </location>
</feature>
<sequence>MMAAPAEQYDHLLPQAPQHQRRNEPHIQHQQQQHQQQQQQYLQAQQQRSHPSHHQPHSSQTKPRSYSTRSEQSQHSAGELHETHEEKESKRLHSKADPTLAINEAEPSAVAAMMSSSSVVSLRSMQHKDLWGNTISDPDKSNPTRNRWERPLDTIRGFEAAIDGSYARKTMCRSDTESVVNWNRRSSFQPLNQPRFPQESYYGSRPPSLRTDMQYGPMTPGTTRNSYLEAPNNMGATGGYGRHPRERGSRMHSEPQYQVYGREQNVYPIPHKDRSYETVTSAAPSGNSDAVGYQTDPTSSDNSSIDRISPAKRQEPSNDYGIGFSQSQAYQPSNFSVPTRANGQNQPMPPVPIEVVQHNPLPPVPQKEPVQLMTQELPDSPEKRKSWFSRRFSKG</sequence>
<dbReference type="Proteomes" id="UP000224854">
    <property type="component" value="Unassembled WGS sequence"/>
</dbReference>
<feature type="compositionally biased region" description="Basic and acidic residues" evidence="1">
    <location>
        <begin position="78"/>
        <end position="96"/>
    </location>
</feature>
<feature type="compositionally biased region" description="Polar residues" evidence="1">
    <location>
        <begin position="324"/>
        <end position="346"/>
    </location>
</feature>
<reference evidence="2 3" key="1">
    <citation type="submission" date="2017-06" db="EMBL/GenBank/DDBJ databases">
        <title>Ant-infecting Ophiocordyceps genomes reveal a high diversity of potential behavioral manipulation genes and a possible major role for enterotoxins.</title>
        <authorList>
            <person name="De Bekker C."/>
            <person name="Evans H.C."/>
            <person name="Brachmann A."/>
            <person name="Hughes D.P."/>
        </authorList>
    </citation>
    <scope>NUCLEOTIDE SEQUENCE [LARGE SCALE GENOMIC DNA]</scope>
    <source>
        <strain evidence="2 3">1348a</strain>
    </source>
</reference>
<dbReference type="InterPro" id="IPR018809">
    <property type="entry name" value="DUF2406"/>
</dbReference>